<dbReference type="AlphaFoldDB" id="A0AAN9QWE3"/>
<organism evidence="3 4">
    <name type="scientific">Canavalia gladiata</name>
    <name type="common">Sword bean</name>
    <name type="synonym">Dolichos gladiatus</name>
    <dbReference type="NCBI Taxonomy" id="3824"/>
    <lineage>
        <taxon>Eukaryota</taxon>
        <taxon>Viridiplantae</taxon>
        <taxon>Streptophyta</taxon>
        <taxon>Embryophyta</taxon>
        <taxon>Tracheophyta</taxon>
        <taxon>Spermatophyta</taxon>
        <taxon>Magnoliopsida</taxon>
        <taxon>eudicotyledons</taxon>
        <taxon>Gunneridae</taxon>
        <taxon>Pentapetalae</taxon>
        <taxon>rosids</taxon>
        <taxon>fabids</taxon>
        <taxon>Fabales</taxon>
        <taxon>Fabaceae</taxon>
        <taxon>Papilionoideae</taxon>
        <taxon>50 kb inversion clade</taxon>
        <taxon>NPAAA clade</taxon>
        <taxon>indigoferoid/millettioid clade</taxon>
        <taxon>Phaseoleae</taxon>
        <taxon>Canavalia</taxon>
    </lineage>
</organism>
<dbReference type="EMBL" id="JAYMYQ010000002">
    <property type="protein sequence ID" value="KAK7350432.1"/>
    <property type="molecule type" value="Genomic_DNA"/>
</dbReference>
<feature type="region of interest" description="Disordered" evidence="2">
    <location>
        <begin position="389"/>
        <end position="450"/>
    </location>
</feature>
<evidence type="ECO:0000313" key="4">
    <source>
        <dbReference type="Proteomes" id="UP001367508"/>
    </source>
</evidence>
<dbReference type="PANTHER" id="PTHR34057">
    <property type="entry name" value="ELONGATION FACTOR"/>
    <property type="match status" value="1"/>
</dbReference>
<dbReference type="PANTHER" id="PTHR34057:SF10">
    <property type="entry name" value="TRANSPOSASE, PTTA_EN_SPM, PLANT"/>
    <property type="match status" value="1"/>
</dbReference>
<feature type="coiled-coil region" evidence="1">
    <location>
        <begin position="152"/>
        <end position="179"/>
    </location>
</feature>
<keyword evidence="4" id="KW-1185">Reference proteome</keyword>
<evidence type="ECO:0000256" key="1">
    <source>
        <dbReference type="SAM" id="Coils"/>
    </source>
</evidence>
<evidence type="ECO:0000256" key="2">
    <source>
        <dbReference type="SAM" id="MobiDB-lite"/>
    </source>
</evidence>
<evidence type="ECO:0000313" key="3">
    <source>
        <dbReference type="EMBL" id="KAK7350432.1"/>
    </source>
</evidence>
<keyword evidence="1" id="KW-0175">Coiled coil</keyword>
<protein>
    <submittedName>
        <fullName evidence="3">Uncharacterized protein</fullName>
    </submittedName>
</protein>
<gene>
    <name evidence="3" type="ORF">VNO77_09068</name>
</gene>
<sequence>MGLYLDLKSKPENINASAFSEQKVLEPVEVYMGDDACGVETMSPKQTPLSIGDEDDEVNITGCTNSVRASVVGDSCDDVVTECSSSFGDTGSGTESASFFSDTEVESRMCFDDPSSSMCDEWCESCWGRKKRMTKGMTVHWRRFIRPVMWRCKWIELKLKQLQSQAHKYEKDLAAYNHTKQLDFAHLTLDGSDIKSVPISEKTDCTADACLKDFHGSCIAGADNDNYNDEDFTLNDVWSSGDYDNIDKSLDGIIQKIEAIESQVQLLKTRTNTVISKYPRKFCSVTQLSMHGPSDVFNHKSTSFAGNGDKHPFSFPHFSSQLQSEFNMGHLFMPGNASASREGIIPCIENIDRPELDDPWEDTKDGLLMQNQASKEKLHVGNHLVGRTKESVEEDISDFQVSEPDSPENAVHKEYSTLKSCSTLKPNIPRNKRKGRKKSGSKRRSKRSTG</sequence>
<feature type="compositionally biased region" description="Basic residues" evidence="2">
    <location>
        <begin position="430"/>
        <end position="450"/>
    </location>
</feature>
<comment type="caution">
    <text evidence="3">The sequence shown here is derived from an EMBL/GenBank/DDBJ whole genome shotgun (WGS) entry which is preliminary data.</text>
</comment>
<dbReference type="InterPro" id="IPR038745">
    <property type="entry name" value="AT4G37440-like"/>
</dbReference>
<accession>A0AAN9QWE3</accession>
<name>A0AAN9QWE3_CANGL</name>
<reference evidence="3 4" key="1">
    <citation type="submission" date="2024-01" db="EMBL/GenBank/DDBJ databases">
        <title>The genomes of 5 underutilized Papilionoideae crops provide insights into root nodulation and disease resistanc.</title>
        <authorList>
            <person name="Jiang F."/>
        </authorList>
    </citation>
    <scope>NUCLEOTIDE SEQUENCE [LARGE SCALE GENOMIC DNA]</scope>
    <source>
        <strain evidence="3">LVBAO_FW01</strain>
        <tissue evidence="3">Leaves</tissue>
    </source>
</reference>
<dbReference type="Proteomes" id="UP001367508">
    <property type="component" value="Unassembled WGS sequence"/>
</dbReference>
<proteinExistence type="predicted"/>
<dbReference type="CDD" id="cd11650">
    <property type="entry name" value="AT4G37440_like"/>
    <property type="match status" value="1"/>
</dbReference>